<evidence type="ECO:0000313" key="3">
    <source>
        <dbReference type="Proteomes" id="UP000749646"/>
    </source>
</evidence>
<feature type="compositionally biased region" description="Acidic residues" evidence="1">
    <location>
        <begin position="86"/>
        <end position="96"/>
    </location>
</feature>
<organism evidence="2 3">
    <name type="scientific">Modicella reniformis</name>
    <dbReference type="NCBI Taxonomy" id="1440133"/>
    <lineage>
        <taxon>Eukaryota</taxon>
        <taxon>Fungi</taxon>
        <taxon>Fungi incertae sedis</taxon>
        <taxon>Mucoromycota</taxon>
        <taxon>Mortierellomycotina</taxon>
        <taxon>Mortierellomycetes</taxon>
        <taxon>Mortierellales</taxon>
        <taxon>Mortierellaceae</taxon>
        <taxon>Modicella</taxon>
    </lineage>
</organism>
<feature type="non-terminal residue" evidence="2">
    <location>
        <position position="1"/>
    </location>
</feature>
<dbReference type="Proteomes" id="UP000749646">
    <property type="component" value="Unassembled WGS sequence"/>
</dbReference>
<dbReference type="AlphaFoldDB" id="A0A9P6JFF9"/>
<name>A0A9P6JFF9_9FUNG</name>
<gene>
    <name evidence="2" type="ORF">BGZ65_012372</name>
</gene>
<evidence type="ECO:0000313" key="2">
    <source>
        <dbReference type="EMBL" id="KAF9969013.1"/>
    </source>
</evidence>
<dbReference type="EMBL" id="JAAAHW010005368">
    <property type="protein sequence ID" value="KAF9969013.1"/>
    <property type="molecule type" value="Genomic_DNA"/>
</dbReference>
<reference evidence="2" key="1">
    <citation type="journal article" date="2020" name="Fungal Divers.">
        <title>Resolving the Mortierellaceae phylogeny through synthesis of multi-gene phylogenetics and phylogenomics.</title>
        <authorList>
            <person name="Vandepol N."/>
            <person name="Liber J."/>
            <person name="Desiro A."/>
            <person name="Na H."/>
            <person name="Kennedy M."/>
            <person name="Barry K."/>
            <person name="Grigoriev I.V."/>
            <person name="Miller A.N."/>
            <person name="O'Donnell K."/>
            <person name="Stajich J.E."/>
            <person name="Bonito G."/>
        </authorList>
    </citation>
    <scope>NUCLEOTIDE SEQUENCE</scope>
    <source>
        <strain evidence="2">MES-2147</strain>
    </source>
</reference>
<protein>
    <submittedName>
        <fullName evidence="2">Uncharacterized protein</fullName>
    </submittedName>
</protein>
<comment type="caution">
    <text evidence="2">The sequence shown here is derived from an EMBL/GenBank/DDBJ whole genome shotgun (WGS) entry which is preliminary data.</text>
</comment>
<keyword evidence="3" id="KW-1185">Reference proteome</keyword>
<feature type="compositionally biased region" description="Basic and acidic residues" evidence="1">
    <location>
        <begin position="69"/>
        <end position="78"/>
    </location>
</feature>
<feature type="region of interest" description="Disordered" evidence="1">
    <location>
        <begin position="1"/>
        <end position="119"/>
    </location>
</feature>
<feature type="compositionally biased region" description="Low complexity" evidence="1">
    <location>
        <begin position="8"/>
        <end position="34"/>
    </location>
</feature>
<sequence>LNHPRNMLQLQQHLQQQQQLEQQQQQQQHQQQQQTEAVDRGRSDVTEVGYYKKRSRSVPLPFSQQQEDDLPRAAELSKKNQNGTPADEDGDQDMETDDAHPTTRMTIAADQLSHHRHQC</sequence>
<evidence type="ECO:0000256" key="1">
    <source>
        <dbReference type="SAM" id="MobiDB-lite"/>
    </source>
</evidence>
<proteinExistence type="predicted"/>
<accession>A0A9P6JFF9</accession>